<sequence>MEEQRLRDLIGSLVGVSYKDWQVIEQAVNSEFKRLANKNTFVEAELTAENILLELR</sequence>
<dbReference type="RefSeq" id="WP_164819491.1">
    <property type="nucleotide sequence ID" value="NZ_JAROBY010000008.1"/>
</dbReference>
<proteinExistence type="predicted"/>
<name>A0ABU6D7E6_9BACL</name>
<gene>
    <name evidence="1" type="ORF">P5G65_04815</name>
</gene>
<organism evidence="1 2">
    <name type="scientific">Paenibacillus chondroitinus</name>
    <dbReference type="NCBI Taxonomy" id="59842"/>
    <lineage>
        <taxon>Bacteria</taxon>
        <taxon>Bacillati</taxon>
        <taxon>Bacillota</taxon>
        <taxon>Bacilli</taxon>
        <taxon>Bacillales</taxon>
        <taxon>Paenibacillaceae</taxon>
        <taxon>Paenibacillus</taxon>
    </lineage>
</organism>
<keyword evidence="2" id="KW-1185">Reference proteome</keyword>
<comment type="caution">
    <text evidence="1">The sequence shown here is derived from an EMBL/GenBank/DDBJ whole genome shotgun (WGS) entry which is preliminary data.</text>
</comment>
<evidence type="ECO:0000313" key="2">
    <source>
        <dbReference type="Proteomes" id="UP001355653"/>
    </source>
</evidence>
<dbReference type="EMBL" id="JAROBY010000008">
    <property type="protein sequence ID" value="MEB4793207.1"/>
    <property type="molecule type" value="Genomic_DNA"/>
</dbReference>
<dbReference type="Proteomes" id="UP001355653">
    <property type="component" value="Unassembled WGS sequence"/>
</dbReference>
<accession>A0ABU6D7E6</accession>
<reference evidence="1 2" key="1">
    <citation type="submission" date="2023-03" db="EMBL/GenBank/DDBJ databases">
        <title>Bacillus Genome Sequencing.</title>
        <authorList>
            <person name="Dunlap C."/>
        </authorList>
    </citation>
    <scope>NUCLEOTIDE SEQUENCE [LARGE SCALE GENOMIC DNA]</scope>
    <source>
        <strain evidence="1 2">NRS-1351</strain>
    </source>
</reference>
<evidence type="ECO:0000313" key="1">
    <source>
        <dbReference type="EMBL" id="MEB4793207.1"/>
    </source>
</evidence>
<protein>
    <submittedName>
        <fullName evidence="1">Uncharacterized protein</fullName>
    </submittedName>
</protein>